<dbReference type="SUPFAM" id="SSF53474">
    <property type="entry name" value="alpha/beta-Hydrolases"/>
    <property type="match status" value="1"/>
</dbReference>
<organism evidence="2 3">
    <name type="scientific">Cupriavidus taiwanensis</name>
    <dbReference type="NCBI Taxonomy" id="164546"/>
    <lineage>
        <taxon>Bacteria</taxon>
        <taxon>Pseudomonadati</taxon>
        <taxon>Pseudomonadota</taxon>
        <taxon>Betaproteobacteria</taxon>
        <taxon>Burkholderiales</taxon>
        <taxon>Burkholderiaceae</taxon>
        <taxon>Cupriavidus</taxon>
    </lineage>
</organism>
<evidence type="ECO:0000313" key="3">
    <source>
        <dbReference type="Proteomes" id="UP000255505"/>
    </source>
</evidence>
<dbReference type="AlphaFoldDB" id="A0A375IPC9"/>
<dbReference type="InterPro" id="IPR013094">
    <property type="entry name" value="AB_hydrolase_3"/>
</dbReference>
<proteinExistence type="predicted"/>
<sequence length="87" mass="10100">MLLWPPVTDANIETASYNEFAQGHFLTKNMMEWFWDNYTTDAQQRVQYYALPLRAHHRAEGPASCANSGRRESCVARRRGSIRPKAR</sequence>
<accession>A0A375IPC9</accession>
<reference evidence="2 3" key="1">
    <citation type="submission" date="2018-01" db="EMBL/GenBank/DDBJ databases">
        <authorList>
            <person name="Gaut B.S."/>
            <person name="Morton B.R."/>
            <person name="Clegg M.T."/>
            <person name="Duvall M.R."/>
        </authorList>
    </citation>
    <scope>NUCLEOTIDE SEQUENCE [LARGE SCALE GENOMIC DNA]</scope>
    <source>
        <strain evidence="2">Cupriavidus taiwanensis LMG 19425</strain>
        <plasmid evidence="3">Plasmid ii</plasmid>
    </source>
</reference>
<protein>
    <recommendedName>
        <fullName evidence="1">Alpha/beta hydrolase fold-3 domain-containing protein</fullName>
    </recommendedName>
</protein>
<dbReference type="Pfam" id="PF07859">
    <property type="entry name" value="Abhydrolase_3"/>
    <property type="match status" value="1"/>
</dbReference>
<dbReference type="InterPro" id="IPR029058">
    <property type="entry name" value="AB_hydrolase_fold"/>
</dbReference>
<gene>
    <name evidence="2" type="ORF">CT19425_MP70108</name>
</gene>
<keyword evidence="2" id="KW-0614">Plasmid</keyword>
<dbReference type="EMBL" id="LT991977">
    <property type="protein sequence ID" value="SPK75948.1"/>
    <property type="molecule type" value="Genomic_DNA"/>
</dbReference>
<geneLocation type="plasmid" evidence="2">
    <name>II</name>
</geneLocation>
<evidence type="ECO:0000313" key="2">
    <source>
        <dbReference type="EMBL" id="SPK75948.1"/>
    </source>
</evidence>
<feature type="domain" description="Alpha/beta hydrolase fold-3" evidence="1">
    <location>
        <begin position="2"/>
        <end position="56"/>
    </location>
</feature>
<dbReference type="Gene3D" id="3.40.50.1820">
    <property type="entry name" value="alpha/beta hydrolase"/>
    <property type="match status" value="1"/>
</dbReference>
<dbReference type="Proteomes" id="UP000255505">
    <property type="component" value="Plasmid II"/>
</dbReference>
<name>A0A375IPC9_9BURK</name>
<evidence type="ECO:0000259" key="1">
    <source>
        <dbReference type="Pfam" id="PF07859"/>
    </source>
</evidence>
<dbReference type="GO" id="GO:0016787">
    <property type="term" value="F:hydrolase activity"/>
    <property type="evidence" value="ECO:0007669"/>
    <property type="project" value="InterPro"/>
</dbReference>